<dbReference type="GO" id="GO:0003676">
    <property type="term" value="F:nucleic acid binding"/>
    <property type="evidence" value="ECO:0007669"/>
    <property type="project" value="InterPro"/>
</dbReference>
<evidence type="ECO:0008006" key="3">
    <source>
        <dbReference type="Google" id="ProtNLM"/>
    </source>
</evidence>
<reference evidence="1 2" key="1">
    <citation type="submission" date="2019-04" db="EMBL/GenBank/DDBJ databases">
        <authorList>
            <person name="Schori C."/>
            <person name="Ahrens C."/>
        </authorList>
    </citation>
    <scope>NUCLEOTIDE SEQUENCE [LARGE SCALE GENOMIC DNA]</scope>
    <source>
        <strain evidence="1 2">DSM 2950</strain>
    </source>
</reference>
<dbReference type="GeneID" id="75053965"/>
<dbReference type="SUPFAM" id="SSF53098">
    <property type="entry name" value="Ribonuclease H-like"/>
    <property type="match status" value="1"/>
</dbReference>
<dbReference type="Proteomes" id="UP000515789">
    <property type="component" value="Chromosome"/>
</dbReference>
<dbReference type="EMBL" id="CP039126">
    <property type="protein sequence ID" value="QMW80578.1"/>
    <property type="molecule type" value="Genomic_DNA"/>
</dbReference>
<dbReference type="RefSeq" id="WP_018595199.1">
    <property type="nucleotide sequence ID" value="NZ_CABLBP010000020.1"/>
</dbReference>
<evidence type="ECO:0000313" key="1">
    <source>
        <dbReference type="EMBL" id="QMW80578.1"/>
    </source>
</evidence>
<organism evidence="1 2">
    <name type="scientific">Blautia producta</name>
    <dbReference type="NCBI Taxonomy" id="33035"/>
    <lineage>
        <taxon>Bacteria</taxon>
        <taxon>Bacillati</taxon>
        <taxon>Bacillota</taxon>
        <taxon>Clostridia</taxon>
        <taxon>Lachnospirales</taxon>
        <taxon>Lachnospiraceae</taxon>
        <taxon>Blautia</taxon>
    </lineage>
</organism>
<dbReference type="Gene3D" id="3.30.420.10">
    <property type="entry name" value="Ribonuclease H-like superfamily/Ribonuclease H"/>
    <property type="match status" value="1"/>
</dbReference>
<proteinExistence type="predicted"/>
<dbReference type="InterPro" id="IPR036397">
    <property type="entry name" value="RNaseH_sf"/>
</dbReference>
<protein>
    <recommendedName>
        <fullName evidence="3">RNase H type-1 domain-containing protein</fullName>
    </recommendedName>
</protein>
<name>A0A7G5N135_9FIRM</name>
<dbReference type="InterPro" id="IPR012337">
    <property type="entry name" value="RNaseH-like_sf"/>
</dbReference>
<dbReference type="AlphaFoldDB" id="A0A7G5N135"/>
<sequence length="119" mass="13176">MKRVRISIRLCGKTATANLLYVDSKGKQHKSVKQAEKEPGDTREAVELKAMLAGLQAIKEPVILEISAPAYIEASIKNGWLDSWAAAGGKKYNGKEVKCWDLWQQVRGYLQGHRIGGPQ</sequence>
<accession>A0A7G5N135</accession>
<evidence type="ECO:0000313" key="2">
    <source>
        <dbReference type="Proteomes" id="UP000515789"/>
    </source>
</evidence>
<gene>
    <name evidence="1" type="ORF">E5259_24960</name>
</gene>